<comment type="caution">
    <text evidence="2">The sequence shown here is derived from an EMBL/GenBank/DDBJ whole genome shotgun (WGS) entry which is preliminary data.</text>
</comment>
<feature type="region of interest" description="Disordered" evidence="1">
    <location>
        <begin position="1"/>
        <end position="30"/>
    </location>
</feature>
<dbReference type="Proteomes" id="UP001075354">
    <property type="component" value="Chromosome 6"/>
</dbReference>
<organism evidence="2 3">
    <name type="scientific">Megalurothrips usitatus</name>
    <name type="common">bean blossom thrips</name>
    <dbReference type="NCBI Taxonomy" id="439358"/>
    <lineage>
        <taxon>Eukaryota</taxon>
        <taxon>Metazoa</taxon>
        <taxon>Ecdysozoa</taxon>
        <taxon>Arthropoda</taxon>
        <taxon>Hexapoda</taxon>
        <taxon>Insecta</taxon>
        <taxon>Pterygota</taxon>
        <taxon>Neoptera</taxon>
        <taxon>Paraneoptera</taxon>
        <taxon>Thysanoptera</taxon>
        <taxon>Terebrantia</taxon>
        <taxon>Thripoidea</taxon>
        <taxon>Thripidae</taxon>
        <taxon>Megalurothrips</taxon>
    </lineage>
</organism>
<dbReference type="AlphaFoldDB" id="A0AAV7XT65"/>
<accession>A0AAV7XT65</accession>
<keyword evidence="3" id="KW-1185">Reference proteome</keyword>
<name>A0AAV7XT65_9NEOP</name>
<evidence type="ECO:0000313" key="2">
    <source>
        <dbReference type="EMBL" id="KAJ1527040.1"/>
    </source>
</evidence>
<feature type="compositionally biased region" description="Polar residues" evidence="1">
    <location>
        <begin position="325"/>
        <end position="334"/>
    </location>
</feature>
<evidence type="ECO:0000256" key="1">
    <source>
        <dbReference type="SAM" id="MobiDB-lite"/>
    </source>
</evidence>
<feature type="region of interest" description="Disordered" evidence="1">
    <location>
        <begin position="264"/>
        <end position="334"/>
    </location>
</feature>
<feature type="compositionally biased region" description="Low complexity" evidence="1">
    <location>
        <begin position="82"/>
        <end position="97"/>
    </location>
</feature>
<protein>
    <submittedName>
        <fullName evidence="2">Uncharacterized protein</fullName>
    </submittedName>
</protein>
<reference evidence="2" key="1">
    <citation type="submission" date="2022-12" db="EMBL/GenBank/DDBJ databases">
        <title>Chromosome-level genome assembly of the bean flower thrips Megalurothrips usitatus.</title>
        <authorList>
            <person name="Ma L."/>
            <person name="Liu Q."/>
            <person name="Li H."/>
            <person name="Cai W."/>
        </authorList>
    </citation>
    <scope>NUCLEOTIDE SEQUENCE</scope>
    <source>
        <strain evidence="2">Cailab_2022a</strain>
    </source>
</reference>
<sequence>METDRLAMSHAQVQVAPASTSAGAGNEPPPFHKKCTISNLVKRPPVNIEFHDLKFTTHNASGGEYGPGDAPGAVDGLVRAAEPAGRRAPGVSGAAPRLPTPRPRTEEAACGPLAPCCLPSHSLARSPTHSLAHSLGHRSVASMMSLRCISYIFFRSFPPGAALIHISSAHDGCARTAHAATRAVYAKLPSPLPAPCSLSFSISYAIGDQNRCKKKSDICDTGEKNTAIIVAAVYFWLIGQHGGDDAARGLRRAQVWCRRWPRRARGAPRGRDPSPAAAVRDPRTPRRVRGGSAGGRREVAAGSRCAVASPAPTPHCTGQRRSLHCLSSDSRGRG</sequence>
<evidence type="ECO:0000313" key="3">
    <source>
        <dbReference type="Proteomes" id="UP001075354"/>
    </source>
</evidence>
<dbReference type="EMBL" id="JAPTSV010000006">
    <property type="protein sequence ID" value="KAJ1527040.1"/>
    <property type="molecule type" value="Genomic_DNA"/>
</dbReference>
<gene>
    <name evidence="2" type="ORF">ONE63_008581</name>
</gene>
<proteinExistence type="predicted"/>
<feature type="region of interest" description="Disordered" evidence="1">
    <location>
        <begin position="82"/>
        <end position="105"/>
    </location>
</feature>